<dbReference type="EMBL" id="CP098827">
    <property type="protein sequence ID" value="XBO69208.1"/>
    <property type="molecule type" value="Genomic_DNA"/>
</dbReference>
<proteinExistence type="predicted"/>
<dbReference type="RefSeq" id="WP_348826510.1">
    <property type="nucleotide sequence ID" value="NZ_CP098827.1"/>
</dbReference>
<evidence type="ECO:0000313" key="2">
    <source>
        <dbReference type="EMBL" id="XBO69208.1"/>
    </source>
</evidence>
<gene>
    <name evidence="2" type="ORF">NFG58_11225</name>
</gene>
<evidence type="ECO:0000259" key="1">
    <source>
        <dbReference type="Pfam" id="PF18909"/>
    </source>
</evidence>
<feature type="domain" description="dATP/dGTP diphosphohydrolase N-terminal" evidence="1">
    <location>
        <begin position="32"/>
        <end position="127"/>
    </location>
</feature>
<dbReference type="AlphaFoldDB" id="A0AAU7KE21"/>
<dbReference type="InterPro" id="IPR044038">
    <property type="entry name" value="dATP/dGTP_diPOhydrolase_N"/>
</dbReference>
<organism evidence="2">
    <name type="scientific">Halomonas sp. RT37</name>
    <dbReference type="NCBI Taxonomy" id="2950872"/>
    <lineage>
        <taxon>Bacteria</taxon>
        <taxon>Pseudomonadati</taxon>
        <taxon>Pseudomonadota</taxon>
        <taxon>Gammaproteobacteria</taxon>
        <taxon>Oceanospirillales</taxon>
        <taxon>Halomonadaceae</taxon>
        <taxon>Halomonas</taxon>
    </lineage>
</organism>
<protein>
    <submittedName>
        <fullName evidence="2">DUF5664 domain-containing protein</fullName>
    </submittedName>
</protein>
<sequence>MTDHIDNALLRHEETLVSVRDLARPIRMGDEKAGMKFDGEKPRMDLLVSDMPRALEAIGHVLTAGAEKYAPGNWQYVENADSRYLAAALRHEMALARGEQNDPETGVHHLAHVACCVLFRLELAMREAAR</sequence>
<name>A0AAU7KE21_9GAMM</name>
<dbReference type="Pfam" id="PF18909">
    <property type="entry name" value="dGTP_diPhyd_N"/>
    <property type="match status" value="1"/>
</dbReference>
<accession>A0AAU7KE21</accession>
<reference evidence="2" key="1">
    <citation type="submission" date="2022-06" db="EMBL/GenBank/DDBJ databases">
        <title>A novel DMS-producing enzyme.</title>
        <authorList>
            <person name="Zhang Y."/>
        </authorList>
    </citation>
    <scope>NUCLEOTIDE SEQUENCE</scope>
    <source>
        <strain evidence="2">RT37</strain>
    </source>
</reference>